<organism evidence="2">
    <name type="scientific">marine metagenome</name>
    <dbReference type="NCBI Taxonomy" id="408172"/>
    <lineage>
        <taxon>unclassified sequences</taxon>
        <taxon>metagenomes</taxon>
        <taxon>ecological metagenomes</taxon>
    </lineage>
</organism>
<feature type="non-terminal residue" evidence="2">
    <location>
        <position position="216"/>
    </location>
</feature>
<dbReference type="AlphaFoldDB" id="A0A382XCA7"/>
<name>A0A382XCA7_9ZZZZ</name>
<dbReference type="PANTHER" id="PTHR43757:SF2">
    <property type="entry name" value="AMINOMETHYLTRANSFERASE, MITOCHONDRIAL"/>
    <property type="match status" value="1"/>
</dbReference>
<dbReference type="GO" id="GO:0005739">
    <property type="term" value="C:mitochondrion"/>
    <property type="evidence" value="ECO:0007669"/>
    <property type="project" value="TreeGrafter"/>
</dbReference>
<evidence type="ECO:0000313" key="2">
    <source>
        <dbReference type="EMBL" id="SVD68816.1"/>
    </source>
</evidence>
<dbReference type="Gene3D" id="3.30.1360.120">
    <property type="entry name" value="Probable tRNA modification gtpase trme, domain 1"/>
    <property type="match status" value="1"/>
</dbReference>
<dbReference type="InterPro" id="IPR027266">
    <property type="entry name" value="TrmE/GcvT-like"/>
</dbReference>
<reference evidence="2" key="1">
    <citation type="submission" date="2018-05" db="EMBL/GenBank/DDBJ databases">
        <authorList>
            <person name="Lanie J.A."/>
            <person name="Ng W.-L."/>
            <person name="Kazmierczak K.M."/>
            <person name="Andrzejewski T.M."/>
            <person name="Davidsen T.M."/>
            <person name="Wayne K.J."/>
            <person name="Tettelin H."/>
            <person name="Glass J.I."/>
            <person name="Rusch D."/>
            <person name="Podicherti R."/>
            <person name="Tsui H.-C.T."/>
            <person name="Winkler M.E."/>
        </authorList>
    </citation>
    <scope>NUCLEOTIDE SEQUENCE</scope>
</reference>
<dbReference type="InterPro" id="IPR028896">
    <property type="entry name" value="GcvT/YgfZ/DmdA"/>
</dbReference>
<sequence>MKGTAFHERTKQLNLSTAWFGWGEYVIPDVYANVETELLAIRSSVAVIDMSPLPTFDIEGPDAIPMVNSLVTRNIDPHKIGRALFTPACNDEGKLICDGLVFILANNHVRYCSDNVFDWFQDHIDSFDVTLTDSTHDFGLLSLQGPCAKHVLDAVTKVPIEGLKFGGLAFEEIAGASVMVVRQGFTGALGYELWVDNSDGLAVWDAIMEAGAAFGI</sequence>
<protein>
    <recommendedName>
        <fullName evidence="1">GCVT N-terminal domain-containing protein</fullName>
    </recommendedName>
</protein>
<dbReference type="SUPFAM" id="SSF103025">
    <property type="entry name" value="Folate-binding domain"/>
    <property type="match status" value="1"/>
</dbReference>
<gene>
    <name evidence="2" type="ORF">METZ01_LOCUS421670</name>
</gene>
<dbReference type="EMBL" id="UINC01166712">
    <property type="protein sequence ID" value="SVD68816.1"/>
    <property type="molecule type" value="Genomic_DNA"/>
</dbReference>
<dbReference type="Pfam" id="PF01571">
    <property type="entry name" value="GCV_T"/>
    <property type="match status" value="1"/>
</dbReference>
<proteinExistence type="predicted"/>
<feature type="domain" description="GCVT N-terminal" evidence="1">
    <location>
        <begin position="18"/>
        <end position="216"/>
    </location>
</feature>
<dbReference type="InterPro" id="IPR006222">
    <property type="entry name" value="GCVT_N"/>
</dbReference>
<accession>A0A382XCA7</accession>
<evidence type="ECO:0000259" key="1">
    <source>
        <dbReference type="Pfam" id="PF01571"/>
    </source>
</evidence>
<dbReference type="PANTHER" id="PTHR43757">
    <property type="entry name" value="AMINOMETHYLTRANSFERASE"/>
    <property type="match status" value="1"/>
</dbReference>